<name>Q9Y8N1_AERPE</name>
<dbReference type="eggNOG" id="arCOG06107">
    <property type="taxonomic scope" value="Archaea"/>
</dbReference>
<dbReference type="EnsemblBacteria" id="BAA81619">
    <property type="protein sequence ID" value="BAA81619"/>
    <property type="gene ID" value="APE_2602"/>
</dbReference>
<dbReference type="PIR" id="C72495">
    <property type="entry name" value="C72495"/>
</dbReference>
<proteinExistence type="predicted"/>
<dbReference type="AlphaFoldDB" id="Q9Y8N1"/>
<gene>
    <name evidence="1" type="ordered locus">APE_2602</name>
</gene>
<protein>
    <submittedName>
        <fullName evidence="1">Uncharacterized protein</fullName>
    </submittedName>
</protein>
<dbReference type="KEGG" id="ape:APE_2602"/>
<organism evidence="1 2">
    <name type="scientific">Aeropyrum pernix (strain ATCC 700893 / DSM 11879 / JCM 9820 / NBRC 100138 / K1)</name>
    <dbReference type="NCBI Taxonomy" id="272557"/>
    <lineage>
        <taxon>Archaea</taxon>
        <taxon>Thermoproteota</taxon>
        <taxon>Thermoprotei</taxon>
        <taxon>Desulfurococcales</taxon>
        <taxon>Desulfurococcaceae</taxon>
        <taxon>Aeropyrum</taxon>
    </lineage>
</organism>
<reference evidence="1 2" key="1">
    <citation type="journal article" date="1999" name="DNA Res.">
        <title>Complete genome sequence of an aerobic hyper-thermophilic crenarchaeon, Aeropyrum pernix K1.</title>
        <authorList>
            <person name="Kawarabayasi Y."/>
            <person name="Hino Y."/>
            <person name="Horikawa H."/>
            <person name="Yamazaki S."/>
            <person name="Haikawa Y."/>
            <person name="Jin-no K."/>
            <person name="Takahashi M."/>
            <person name="Sekine M."/>
            <person name="Baba S."/>
            <person name="Ankai A."/>
            <person name="Kosugi H."/>
            <person name="Hosoyama A."/>
            <person name="Fukui S."/>
            <person name="Nagai Y."/>
            <person name="Nishijima K."/>
            <person name="Nakazawa H."/>
            <person name="Takamiya M."/>
            <person name="Masuda S."/>
            <person name="Funahashi T."/>
            <person name="Tanaka T."/>
            <person name="Kudoh Y."/>
            <person name="Yamazaki J."/>
            <person name="Kushida N."/>
            <person name="Oguchi A."/>
            <person name="Aoki K."/>
            <person name="Kubota K."/>
            <person name="Nakamura Y."/>
            <person name="Nomura N."/>
            <person name="Sako Y."/>
            <person name="Kikuchi H."/>
        </authorList>
    </citation>
    <scope>NUCLEOTIDE SEQUENCE [LARGE SCALE GENOMIC DNA]</scope>
    <source>
        <strain evidence="2">ATCC 700893 / DSM 11879 / JCM 9820 / NBRC 100138 / K1</strain>
    </source>
</reference>
<sequence length="184" mass="19466">MVERRTMLKGVKGKLALAVIIALVGAAALSIAAVTAGQFLVKMRVDVPRAELSPDTIEIPLDIDKPEGREVLAEVAVLRVYGEGVAVAFKTLEPDVQGSVSLIAGATITLEGDEGSTVIHMPCILDINVGCIRPLAIIPGYDAPLPLNPGEYKVSIEIAWSSASGKGEVNLPITIEYIVEERQP</sequence>
<dbReference type="EMBL" id="BA000002">
    <property type="protein sequence ID" value="BAA81619.1"/>
    <property type="molecule type" value="Genomic_DNA"/>
</dbReference>
<evidence type="ECO:0000313" key="1">
    <source>
        <dbReference type="EMBL" id="BAA81619.1"/>
    </source>
</evidence>
<dbReference type="STRING" id="272557.APE_2602"/>
<evidence type="ECO:0000313" key="2">
    <source>
        <dbReference type="Proteomes" id="UP000002518"/>
    </source>
</evidence>
<dbReference type="Proteomes" id="UP000002518">
    <property type="component" value="Chromosome"/>
</dbReference>
<accession>Q9Y8N1</accession>
<keyword evidence="2" id="KW-1185">Reference proteome</keyword>